<keyword evidence="3" id="KW-1185">Reference proteome</keyword>
<dbReference type="Proteomes" id="UP000328092">
    <property type="component" value="Unassembled WGS sequence"/>
</dbReference>
<feature type="chain" id="PRO_5021308099" description="DUF3551 domain-containing protein" evidence="1">
    <location>
        <begin position="24"/>
        <end position="87"/>
    </location>
</feature>
<keyword evidence="1" id="KW-0732">Signal</keyword>
<comment type="caution">
    <text evidence="2">The sequence shown here is derived from an EMBL/GenBank/DDBJ whole genome shotgun (WGS) entry which is preliminary data.</text>
</comment>
<organism evidence="2 3">
    <name type="scientific">Bradyrhizobium ivorense</name>
    <dbReference type="NCBI Taxonomy" id="2511166"/>
    <lineage>
        <taxon>Bacteria</taxon>
        <taxon>Pseudomonadati</taxon>
        <taxon>Pseudomonadota</taxon>
        <taxon>Alphaproteobacteria</taxon>
        <taxon>Hyphomicrobiales</taxon>
        <taxon>Nitrobacteraceae</taxon>
        <taxon>Bradyrhizobium</taxon>
    </lineage>
</organism>
<dbReference type="RefSeq" id="WP_139482740.1">
    <property type="nucleotide sequence ID" value="NZ_CAADFB020000021.1"/>
</dbReference>
<evidence type="ECO:0000313" key="3">
    <source>
        <dbReference type="Proteomes" id="UP000328092"/>
    </source>
</evidence>
<dbReference type="OrthoDB" id="8255753at2"/>
<feature type="signal peptide" evidence="1">
    <location>
        <begin position="1"/>
        <end position="23"/>
    </location>
</feature>
<dbReference type="InterPro" id="IPR021937">
    <property type="entry name" value="DUF3551"/>
</dbReference>
<protein>
    <recommendedName>
        <fullName evidence="4">DUF3551 domain-containing protein</fullName>
    </recommendedName>
</protein>
<evidence type="ECO:0000256" key="1">
    <source>
        <dbReference type="SAM" id="SignalP"/>
    </source>
</evidence>
<evidence type="ECO:0008006" key="4">
    <source>
        <dbReference type="Google" id="ProtNLM"/>
    </source>
</evidence>
<name>A0A508TAT4_9BRAD</name>
<reference evidence="2" key="1">
    <citation type="submission" date="2019-02" db="EMBL/GenBank/DDBJ databases">
        <authorList>
            <person name="Pothier F.J."/>
        </authorList>
    </citation>
    <scope>NUCLEOTIDE SEQUENCE</scope>
    <source>
        <strain evidence="2">CI-1B</strain>
    </source>
</reference>
<dbReference type="EMBL" id="CAADFC020000016">
    <property type="protein sequence ID" value="VIO72582.1"/>
    <property type="molecule type" value="Genomic_DNA"/>
</dbReference>
<gene>
    <name evidence="2" type="ORF">CI1B_42280</name>
</gene>
<accession>A0A508TAT4</accession>
<proteinExistence type="predicted"/>
<sequence length="87" mass="9757">MNRPLLVLLAAVISVTAVSTASAGQRYHRERPVYAANDRFCLQGRIWGYPGNCQFATYGQCMATASGTDAYCDVNPQYYFARQGYYR</sequence>
<dbReference type="Pfam" id="PF12071">
    <property type="entry name" value="DUF3551"/>
    <property type="match status" value="1"/>
</dbReference>
<evidence type="ECO:0000313" key="2">
    <source>
        <dbReference type="EMBL" id="VIO72582.1"/>
    </source>
</evidence>
<dbReference type="AlphaFoldDB" id="A0A508TAT4"/>